<dbReference type="FunFam" id="3.30.40.10:FF:000269">
    <property type="entry name" value="Transcription initiation factor IIE subunit alpha"/>
    <property type="match status" value="1"/>
</dbReference>
<keyword evidence="3" id="KW-0804">Transcription</keyword>
<dbReference type="GO" id="GO:0005673">
    <property type="term" value="C:transcription factor TFIIE complex"/>
    <property type="evidence" value="ECO:0007669"/>
    <property type="project" value="TreeGrafter"/>
</dbReference>
<dbReference type="EMBL" id="BFEA01000142">
    <property type="protein sequence ID" value="GBG71195.1"/>
    <property type="molecule type" value="Genomic_DNA"/>
</dbReference>
<evidence type="ECO:0000313" key="6">
    <source>
        <dbReference type="Proteomes" id="UP000265515"/>
    </source>
</evidence>
<dbReference type="Gene3D" id="3.30.40.10">
    <property type="entry name" value="Zinc/RING finger domain, C3HC4 (zinc finger)"/>
    <property type="match status" value="1"/>
</dbReference>
<dbReference type="SUPFAM" id="SSF57783">
    <property type="entry name" value="Zinc beta-ribbon"/>
    <property type="match status" value="1"/>
</dbReference>
<evidence type="ECO:0000259" key="4">
    <source>
        <dbReference type="PROSITE" id="PS51344"/>
    </source>
</evidence>
<dbReference type="GO" id="GO:0006367">
    <property type="term" value="P:transcription initiation at RNA polymerase II promoter"/>
    <property type="evidence" value="ECO:0007669"/>
    <property type="project" value="InterPro"/>
</dbReference>
<dbReference type="PANTHER" id="PTHR13097:SF7">
    <property type="entry name" value="GENERAL TRANSCRIPTION FACTOR IIE SUBUNIT 1"/>
    <property type="match status" value="1"/>
</dbReference>
<dbReference type="InterPro" id="IPR039997">
    <property type="entry name" value="TFE"/>
</dbReference>
<keyword evidence="6" id="KW-1185">Reference proteome</keyword>
<dbReference type="GO" id="GO:0003676">
    <property type="term" value="F:nucleic acid binding"/>
    <property type="evidence" value="ECO:0007669"/>
    <property type="project" value="InterPro"/>
</dbReference>
<dbReference type="PROSITE" id="PS51344">
    <property type="entry name" value="HTH_TFE_IIE"/>
    <property type="match status" value="1"/>
</dbReference>
<dbReference type="SUPFAM" id="SSF53098">
    <property type="entry name" value="Ribonuclease H-like"/>
    <property type="match status" value="1"/>
</dbReference>
<evidence type="ECO:0000313" key="5">
    <source>
        <dbReference type="EMBL" id="GBG71195.1"/>
    </source>
</evidence>
<accession>A0A388KMD2</accession>
<dbReference type="Proteomes" id="UP000265515">
    <property type="component" value="Unassembled WGS sequence"/>
</dbReference>
<dbReference type="OrthoDB" id="361102at2759"/>
<gene>
    <name evidence="5" type="ORF">CBR_g8498</name>
</gene>
<organism evidence="5 6">
    <name type="scientific">Chara braunii</name>
    <name type="common">Braun's stonewort</name>
    <dbReference type="NCBI Taxonomy" id="69332"/>
    <lineage>
        <taxon>Eukaryota</taxon>
        <taxon>Viridiplantae</taxon>
        <taxon>Streptophyta</taxon>
        <taxon>Charophyceae</taxon>
        <taxon>Charales</taxon>
        <taxon>Characeae</taxon>
        <taxon>Chara</taxon>
    </lineage>
</organism>
<name>A0A388KMD2_CHABU</name>
<dbReference type="InterPro" id="IPR012337">
    <property type="entry name" value="RNaseH-like_sf"/>
</dbReference>
<evidence type="ECO:0000256" key="2">
    <source>
        <dbReference type="ARBA" id="ARBA00023015"/>
    </source>
</evidence>
<dbReference type="Gramene" id="GBG71195">
    <property type="protein sequence ID" value="GBG71195"/>
    <property type="gene ID" value="CBR_g8498"/>
</dbReference>
<dbReference type="AlphaFoldDB" id="A0A388KMD2"/>
<dbReference type="SMART" id="SM00531">
    <property type="entry name" value="TFIIE"/>
    <property type="match status" value="1"/>
</dbReference>
<feature type="domain" description="HTH TFE/IIEalpha-type" evidence="4">
    <location>
        <begin position="6"/>
        <end position="140"/>
    </location>
</feature>
<dbReference type="InterPro" id="IPR013083">
    <property type="entry name" value="Znf_RING/FYVE/PHD"/>
</dbReference>
<comment type="caution">
    <text evidence="5">The sequence shown here is derived from an EMBL/GenBank/DDBJ whole genome shotgun (WGS) entry which is preliminary data.</text>
</comment>
<dbReference type="Pfam" id="PF02002">
    <property type="entry name" value="TFIIE_alpha"/>
    <property type="match status" value="1"/>
</dbReference>
<sequence>MSVEPYRRLVKLIARAFYDDEIPPRPANRPKSDKSDNKGIAVVILDALTRREWVKEEDLARQLCIHPKQLRRTLRVLEEEMMVIREHRRESVKSTKVLQAAMAATSAPSPQEGDLPTAQGRMHTHSYCCLDYAQESAGIYDVIRYRLHRAKRKIKDELEDRNVLQEYVCPNPSCARRYSALDALRLISLADELFHCEGCNAELVAESDKLAAAAAAEGGEDNADNARRKRRELLKEMLHKLELYPSGGLPDATFTKVIKMASTIVSTAPIPYWLASAVATDVSFGSAMRSTRRLTKASFKRDKPRAQAPLGLIKPLPIPVGPGQSVSMDFMDALVTSESGKRHIFVIVDRFSKYAKLIAMPETTKTDQVIKLFMDNWPQIRSS</sequence>
<dbReference type="STRING" id="69332.A0A388KMD2"/>
<reference evidence="5 6" key="1">
    <citation type="journal article" date="2018" name="Cell">
        <title>The Chara Genome: Secondary Complexity and Implications for Plant Terrestrialization.</title>
        <authorList>
            <person name="Nishiyama T."/>
            <person name="Sakayama H."/>
            <person name="Vries J.D."/>
            <person name="Buschmann H."/>
            <person name="Saint-Marcoux D."/>
            <person name="Ullrich K.K."/>
            <person name="Haas F.B."/>
            <person name="Vanderstraeten L."/>
            <person name="Becker D."/>
            <person name="Lang D."/>
            <person name="Vosolsobe S."/>
            <person name="Rombauts S."/>
            <person name="Wilhelmsson P.K.I."/>
            <person name="Janitza P."/>
            <person name="Kern R."/>
            <person name="Heyl A."/>
            <person name="Rumpler F."/>
            <person name="Villalobos L.I.A.C."/>
            <person name="Clay J.M."/>
            <person name="Skokan R."/>
            <person name="Toyoda A."/>
            <person name="Suzuki Y."/>
            <person name="Kagoshima H."/>
            <person name="Schijlen E."/>
            <person name="Tajeshwar N."/>
            <person name="Catarino B."/>
            <person name="Hetherington A.J."/>
            <person name="Saltykova A."/>
            <person name="Bonnot C."/>
            <person name="Breuninger H."/>
            <person name="Symeonidi A."/>
            <person name="Radhakrishnan G.V."/>
            <person name="Van Nieuwerburgh F."/>
            <person name="Deforce D."/>
            <person name="Chang C."/>
            <person name="Karol K.G."/>
            <person name="Hedrich R."/>
            <person name="Ulvskov P."/>
            <person name="Glockner G."/>
            <person name="Delwiche C.F."/>
            <person name="Petrasek J."/>
            <person name="Van de Peer Y."/>
            <person name="Friml J."/>
            <person name="Beilby M."/>
            <person name="Dolan L."/>
            <person name="Kohara Y."/>
            <person name="Sugano S."/>
            <person name="Fujiyama A."/>
            <person name="Delaux P.-M."/>
            <person name="Quint M."/>
            <person name="TheiBen G."/>
            <person name="Hagemann M."/>
            <person name="Harholt J."/>
            <person name="Dunand C."/>
            <person name="Zachgo S."/>
            <person name="Langdale J."/>
            <person name="Maumus F."/>
            <person name="Straeten D.V.D."/>
            <person name="Gould S.B."/>
            <person name="Rensing S.A."/>
        </authorList>
    </citation>
    <scope>NUCLEOTIDE SEQUENCE [LARGE SCALE GENOMIC DNA]</scope>
    <source>
        <strain evidence="5 6">S276</strain>
    </source>
</reference>
<dbReference type="InterPro" id="IPR024550">
    <property type="entry name" value="TFIIEa/SarR/Rpc3_HTH_dom"/>
</dbReference>
<protein>
    <recommendedName>
        <fullName evidence="4">HTH TFE/IIEalpha-type domain-containing protein</fullName>
    </recommendedName>
</protein>
<dbReference type="Gene3D" id="3.30.420.10">
    <property type="entry name" value="Ribonuclease H-like superfamily/Ribonuclease H"/>
    <property type="match status" value="1"/>
</dbReference>
<comment type="similarity">
    <text evidence="1">Belongs to the TFIIE alpha subunit family.</text>
</comment>
<evidence type="ECO:0000256" key="3">
    <source>
        <dbReference type="ARBA" id="ARBA00023163"/>
    </source>
</evidence>
<dbReference type="InterPro" id="IPR036397">
    <property type="entry name" value="RNaseH_sf"/>
</dbReference>
<dbReference type="InterPro" id="IPR017919">
    <property type="entry name" value="TFIIE/TFIIEa_HTH"/>
</dbReference>
<evidence type="ECO:0000256" key="1">
    <source>
        <dbReference type="ARBA" id="ARBA00008947"/>
    </source>
</evidence>
<dbReference type="InterPro" id="IPR002853">
    <property type="entry name" value="TFIIE_asu"/>
</dbReference>
<dbReference type="PANTHER" id="PTHR13097">
    <property type="entry name" value="TRANSCRIPTION INITIATION FACTOR IIE, ALPHA SUBUNIT"/>
    <property type="match status" value="1"/>
</dbReference>
<keyword evidence="2" id="KW-0805">Transcription regulation</keyword>
<dbReference type="InterPro" id="IPR036390">
    <property type="entry name" value="WH_DNA-bd_sf"/>
</dbReference>
<proteinExistence type="inferred from homology"/>
<dbReference type="SUPFAM" id="SSF46785">
    <property type="entry name" value="Winged helix' DNA-binding domain"/>
    <property type="match status" value="1"/>
</dbReference>